<proteinExistence type="predicted"/>
<gene>
    <name evidence="2" type="primary">asbD</name>
    <name evidence="2" type="ORF">RYX45_17935</name>
</gene>
<evidence type="ECO:0000259" key="1">
    <source>
        <dbReference type="PROSITE" id="PS50075"/>
    </source>
</evidence>
<feature type="domain" description="Carrier" evidence="1">
    <location>
        <begin position="4"/>
        <end position="82"/>
    </location>
</feature>
<dbReference type="SUPFAM" id="SSF47336">
    <property type="entry name" value="ACP-like"/>
    <property type="match status" value="1"/>
</dbReference>
<organism evidence="2 3">
    <name type="scientific">Alkalihalophilus pseudofirmus</name>
    <name type="common">Bacillus pseudofirmus</name>
    <dbReference type="NCBI Taxonomy" id="79885"/>
    <lineage>
        <taxon>Bacteria</taxon>
        <taxon>Bacillati</taxon>
        <taxon>Bacillota</taxon>
        <taxon>Bacilli</taxon>
        <taxon>Bacillales</taxon>
        <taxon>Bacillaceae</taxon>
        <taxon>Alkalihalophilus</taxon>
    </lineage>
</organism>
<reference evidence="2" key="1">
    <citation type="submission" date="2023-10" db="EMBL/GenBank/DDBJ databases">
        <title>Screening of Alkalihalophilus pseudofirmusBZ-TG-HK211 and Its Alleviation of Salt Stress on Rapeseed Growth.</title>
        <authorList>
            <person name="Zhao B."/>
            <person name="Guo T."/>
        </authorList>
    </citation>
    <scope>NUCLEOTIDE SEQUENCE</scope>
    <source>
        <strain evidence="2">BZ-TG-HK211</strain>
    </source>
</reference>
<evidence type="ECO:0000313" key="3">
    <source>
        <dbReference type="Proteomes" id="UP001285636"/>
    </source>
</evidence>
<dbReference type="InterPro" id="IPR009081">
    <property type="entry name" value="PP-bd_ACP"/>
</dbReference>
<dbReference type="InterPro" id="IPR036736">
    <property type="entry name" value="ACP-like_sf"/>
</dbReference>
<dbReference type="NCBIfam" id="NF005798">
    <property type="entry name" value="PRK07639.1"/>
    <property type="match status" value="1"/>
</dbReference>
<accession>A0AAJ2U2F0</accession>
<comment type="caution">
    <text evidence="2">The sequence shown here is derived from an EMBL/GenBank/DDBJ whole genome shotgun (WGS) entry which is preliminary data.</text>
</comment>
<dbReference type="Proteomes" id="UP001285636">
    <property type="component" value="Unassembled WGS sequence"/>
</dbReference>
<dbReference type="Gene3D" id="1.10.1200.10">
    <property type="entry name" value="ACP-like"/>
    <property type="match status" value="1"/>
</dbReference>
<dbReference type="EMBL" id="JAWJAY010000007">
    <property type="protein sequence ID" value="MDV2887069.1"/>
    <property type="molecule type" value="Genomic_DNA"/>
</dbReference>
<name>A0AAJ2U2F0_ALKPS</name>
<dbReference type="AlphaFoldDB" id="A0AAJ2U2F0"/>
<protein>
    <submittedName>
        <fullName evidence="2">Petrobactin biosynthesis protein AsbD</fullName>
    </submittedName>
</protein>
<sequence>MTEEKATTLLYDILEKHLNLPAIDAFHKEARLNEDLCMDSVMILQLILHLEVDYGIEVPDDELAPNDFYTVSSLAQFISSVTKQSSIGDTL</sequence>
<dbReference type="PROSITE" id="PS50075">
    <property type="entry name" value="CARRIER"/>
    <property type="match status" value="1"/>
</dbReference>
<evidence type="ECO:0000313" key="2">
    <source>
        <dbReference type="EMBL" id="MDV2887069.1"/>
    </source>
</evidence>
<dbReference type="RefSeq" id="WP_323467551.1">
    <property type="nucleotide sequence ID" value="NZ_CP144224.1"/>
</dbReference>
<dbReference type="Pfam" id="PF00550">
    <property type="entry name" value="PP-binding"/>
    <property type="match status" value="1"/>
</dbReference>